<keyword evidence="6" id="KW-1185">Reference proteome</keyword>
<reference evidence="5 6" key="1">
    <citation type="journal article" date="2019" name="Nat. Ecol. Evol.">
        <title>Megaphylogeny resolves global patterns of mushroom evolution.</title>
        <authorList>
            <person name="Varga T."/>
            <person name="Krizsan K."/>
            <person name="Foldi C."/>
            <person name="Dima B."/>
            <person name="Sanchez-Garcia M."/>
            <person name="Sanchez-Ramirez S."/>
            <person name="Szollosi G.J."/>
            <person name="Szarkandi J.G."/>
            <person name="Papp V."/>
            <person name="Albert L."/>
            <person name="Andreopoulos W."/>
            <person name="Angelini C."/>
            <person name="Antonin V."/>
            <person name="Barry K.W."/>
            <person name="Bougher N.L."/>
            <person name="Buchanan P."/>
            <person name="Buyck B."/>
            <person name="Bense V."/>
            <person name="Catcheside P."/>
            <person name="Chovatia M."/>
            <person name="Cooper J."/>
            <person name="Damon W."/>
            <person name="Desjardin D."/>
            <person name="Finy P."/>
            <person name="Geml J."/>
            <person name="Haridas S."/>
            <person name="Hughes K."/>
            <person name="Justo A."/>
            <person name="Karasinski D."/>
            <person name="Kautmanova I."/>
            <person name="Kiss B."/>
            <person name="Kocsube S."/>
            <person name="Kotiranta H."/>
            <person name="LaButti K.M."/>
            <person name="Lechner B.E."/>
            <person name="Liimatainen K."/>
            <person name="Lipzen A."/>
            <person name="Lukacs Z."/>
            <person name="Mihaltcheva S."/>
            <person name="Morgado L.N."/>
            <person name="Niskanen T."/>
            <person name="Noordeloos M.E."/>
            <person name="Ohm R.A."/>
            <person name="Ortiz-Santana B."/>
            <person name="Ovrebo C."/>
            <person name="Racz N."/>
            <person name="Riley R."/>
            <person name="Savchenko A."/>
            <person name="Shiryaev A."/>
            <person name="Soop K."/>
            <person name="Spirin V."/>
            <person name="Szebenyi C."/>
            <person name="Tomsovsky M."/>
            <person name="Tulloss R.E."/>
            <person name="Uehling J."/>
            <person name="Grigoriev I.V."/>
            <person name="Vagvolgyi C."/>
            <person name="Papp T."/>
            <person name="Martin F.M."/>
            <person name="Miettinen O."/>
            <person name="Hibbett D.S."/>
            <person name="Nagy L.G."/>
        </authorList>
    </citation>
    <scope>NUCLEOTIDE SEQUENCE [LARGE SCALE GENOMIC DNA]</scope>
    <source>
        <strain evidence="5 6">CBS 962.96</strain>
    </source>
</reference>
<dbReference type="OrthoDB" id="2427869at2759"/>
<dbReference type="Proteomes" id="UP000297245">
    <property type="component" value="Unassembled WGS sequence"/>
</dbReference>
<dbReference type="GO" id="GO:0005576">
    <property type="term" value="C:extracellular region"/>
    <property type="evidence" value="ECO:0007669"/>
    <property type="project" value="UniProtKB-SubCell"/>
</dbReference>
<evidence type="ECO:0000256" key="3">
    <source>
        <dbReference type="ARBA" id="ARBA00022525"/>
    </source>
</evidence>
<evidence type="ECO:0000313" key="6">
    <source>
        <dbReference type="Proteomes" id="UP000297245"/>
    </source>
</evidence>
<proteinExistence type="predicted"/>
<comment type="subcellular location">
    <subcellularLocation>
        <location evidence="1">Host cell</location>
    </subcellularLocation>
    <subcellularLocation>
        <location evidence="2">Secreted</location>
    </subcellularLocation>
</comment>
<sequence>MTDLPMPSVEQRSKPPSPSSEDLFCCLFGSNTPFPVRFLSELTVADLKEQIKATNIQDLKEIQASELDLFKVFLLDEGDLMKSVKSEIEGKAPLTPTGRLAKIFPDGPPEETIHIVVKLPDVTGESFAFPLT</sequence>
<evidence type="ECO:0000256" key="1">
    <source>
        <dbReference type="ARBA" id="ARBA00004340"/>
    </source>
</evidence>
<dbReference type="Pfam" id="PF20147">
    <property type="entry name" value="Crinkler"/>
    <property type="match status" value="1"/>
</dbReference>
<accession>A0A4S8KK17</accession>
<protein>
    <recommendedName>
        <fullName evidence="4">Crinkler effector protein N-terminal domain-containing protein</fullName>
    </recommendedName>
</protein>
<keyword evidence="3" id="KW-0964">Secreted</keyword>
<dbReference type="EMBL" id="ML181442">
    <property type="protein sequence ID" value="THU75854.1"/>
    <property type="molecule type" value="Genomic_DNA"/>
</dbReference>
<feature type="domain" description="Crinkler effector protein N-terminal" evidence="4">
    <location>
        <begin position="23"/>
        <end position="118"/>
    </location>
</feature>
<evidence type="ECO:0000259" key="4">
    <source>
        <dbReference type="Pfam" id="PF20147"/>
    </source>
</evidence>
<dbReference type="InterPro" id="IPR045379">
    <property type="entry name" value="Crinkler_N"/>
</dbReference>
<gene>
    <name evidence="5" type="ORF">K435DRAFT_880063</name>
</gene>
<evidence type="ECO:0000256" key="2">
    <source>
        <dbReference type="ARBA" id="ARBA00004613"/>
    </source>
</evidence>
<dbReference type="GO" id="GO:0043657">
    <property type="term" value="C:host cell"/>
    <property type="evidence" value="ECO:0007669"/>
    <property type="project" value="UniProtKB-SubCell"/>
</dbReference>
<name>A0A4S8KK17_DENBC</name>
<organism evidence="5 6">
    <name type="scientific">Dendrothele bispora (strain CBS 962.96)</name>
    <dbReference type="NCBI Taxonomy" id="1314807"/>
    <lineage>
        <taxon>Eukaryota</taxon>
        <taxon>Fungi</taxon>
        <taxon>Dikarya</taxon>
        <taxon>Basidiomycota</taxon>
        <taxon>Agaricomycotina</taxon>
        <taxon>Agaricomycetes</taxon>
        <taxon>Agaricomycetidae</taxon>
        <taxon>Agaricales</taxon>
        <taxon>Agaricales incertae sedis</taxon>
        <taxon>Dendrothele</taxon>
    </lineage>
</organism>
<evidence type="ECO:0000313" key="5">
    <source>
        <dbReference type="EMBL" id="THU75854.1"/>
    </source>
</evidence>
<dbReference type="AlphaFoldDB" id="A0A4S8KK17"/>